<protein>
    <submittedName>
        <fullName evidence="1">Uncharacterized protein</fullName>
    </submittedName>
</protein>
<dbReference type="GeneTree" id="ENSGT01050000248308"/>
<sequence length="238" mass="26409">DNLDFLENICHLTSGFNYTGGFKNTNSTSSASSSESKVLFSKLSELSRFSASSSFTGYRLTPPPGLCVEEEVLESENFNTPLSADLLGGHFFFLRTSFFLRAPNLSLRSVSDRLSRTTLRVACPSTTAALHVSSFKQFLTSFHIALVPRRRSSSANFLSRSFPSLFHEAIVNEPEQANQGATLSTSFTKFLSVLPPSLMSLCFNTVSKAVTTDCEDPMMGQERRRLIYVRLTRREVKG</sequence>
<reference evidence="1" key="1">
    <citation type="submission" date="2024-01" db="EMBL/GenBank/DDBJ databases">
        <title>GRCr8: a new rat reference genome assembly contstructed from accurate long reads and long range scaffolding.</title>
        <authorList>
            <person name="Doris P.A."/>
            <person name="Kalbfleisch T."/>
            <person name="Li K."/>
            <person name="Howe K."/>
            <person name="Wood J."/>
        </authorList>
    </citation>
    <scope>NUCLEOTIDE SEQUENCE [LARGE SCALE GENOMIC DNA]</scope>
    <source>
        <strain evidence="1">Brown Norway</strain>
    </source>
</reference>
<dbReference type="RGD" id="150342943">
    <property type="gene designation" value="ENSRNOG00000070054"/>
</dbReference>
<gene>
    <name evidence="3" type="primary">ENSRNOG00000070054</name>
</gene>
<reference evidence="1" key="3">
    <citation type="submission" date="2025-09" db="UniProtKB">
        <authorList>
            <consortium name="Ensembl"/>
        </authorList>
    </citation>
    <scope>IDENTIFICATION</scope>
    <source>
        <strain evidence="1">Brown Norway</strain>
    </source>
</reference>
<accession>A0A8I6GMJ4</accession>
<reference evidence="1" key="2">
    <citation type="submission" date="2025-08" db="UniProtKB">
        <authorList>
            <consortium name="Ensembl"/>
        </authorList>
    </citation>
    <scope>IDENTIFICATION</scope>
    <source>
        <strain evidence="1">Brown Norway</strain>
    </source>
</reference>
<dbReference type="AGR" id="RGD:150342943"/>
<evidence type="ECO:0000313" key="3">
    <source>
        <dbReference type="RGD" id="150342943"/>
    </source>
</evidence>
<dbReference type="Proteomes" id="UP000002494">
    <property type="component" value="Chromosome 11"/>
</dbReference>
<proteinExistence type="predicted"/>
<evidence type="ECO:0000313" key="1">
    <source>
        <dbReference type="Ensembl" id="ENSRNOP00000097498.2"/>
    </source>
</evidence>
<dbReference type="AlphaFoldDB" id="A0A8I6GMJ4"/>
<dbReference type="Ensembl" id="ENSRNOT00000117063.2">
    <property type="protein sequence ID" value="ENSRNOP00000097498.2"/>
    <property type="gene ID" value="ENSRNOG00000070054.2"/>
</dbReference>
<keyword evidence="2" id="KW-1185">Reference proteome</keyword>
<name>A0A8I6GMJ4_RAT</name>
<organism evidence="1 2">
    <name type="scientific">Rattus norvegicus</name>
    <name type="common">Rat</name>
    <dbReference type="NCBI Taxonomy" id="10116"/>
    <lineage>
        <taxon>Eukaryota</taxon>
        <taxon>Metazoa</taxon>
        <taxon>Chordata</taxon>
        <taxon>Craniata</taxon>
        <taxon>Vertebrata</taxon>
        <taxon>Euteleostomi</taxon>
        <taxon>Mammalia</taxon>
        <taxon>Eutheria</taxon>
        <taxon>Euarchontoglires</taxon>
        <taxon>Glires</taxon>
        <taxon>Rodentia</taxon>
        <taxon>Myomorpha</taxon>
        <taxon>Muroidea</taxon>
        <taxon>Muridae</taxon>
        <taxon>Murinae</taxon>
        <taxon>Rattus</taxon>
    </lineage>
</organism>
<evidence type="ECO:0000313" key="2">
    <source>
        <dbReference type="Proteomes" id="UP000002494"/>
    </source>
</evidence>